<keyword evidence="8" id="KW-1185">Reference proteome</keyword>
<dbReference type="RefSeq" id="WP_107573398.1">
    <property type="nucleotide sequence ID" value="NZ_PZPL01000001.1"/>
</dbReference>
<comment type="caution">
    <text evidence="7">The sequence shown here is derived from an EMBL/GenBank/DDBJ whole genome shotgun (WGS) entry which is preliminary data.</text>
</comment>
<evidence type="ECO:0000313" key="7">
    <source>
        <dbReference type="EMBL" id="PTL71526.1"/>
    </source>
</evidence>
<dbReference type="CDD" id="cd05466">
    <property type="entry name" value="PBP2_LTTR_substrate"/>
    <property type="match status" value="1"/>
</dbReference>
<feature type="compositionally biased region" description="Basic residues" evidence="5">
    <location>
        <begin position="300"/>
        <end position="310"/>
    </location>
</feature>
<dbReference type="SUPFAM" id="SSF53850">
    <property type="entry name" value="Periplasmic binding protein-like II"/>
    <property type="match status" value="1"/>
</dbReference>
<dbReference type="Pfam" id="PF03466">
    <property type="entry name" value="LysR_substrate"/>
    <property type="match status" value="1"/>
</dbReference>
<gene>
    <name evidence="7" type="ORF">C1I63_00730</name>
</gene>
<dbReference type="PANTHER" id="PTHR30346:SF0">
    <property type="entry name" value="HCA OPERON TRANSCRIPTIONAL ACTIVATOR HCAR"/>
    <property type="match status" value="1"/>
</dbReference>
<organism evidence="7 8">
    <name type="scientific">Rathayibacter caricis DSM 15933</name>
    <dbReference type="NCBI Taxonomy" id="1328867"/>
    <lineage>
        <taxon>Bacteria</taxon>
        <taxon>Bacillati</taxon>
        <taxon>Actinomycetota</taxon>
        <taxon>Actinomycetes</taxon>
        <taxon>Micrococcales</taxon>
        <taxon>Microbacteriaceae</taxon>
        <taxon>Rathayibacter</taxon>
    </lineage>
</organism>
<feature type="region of interest" description="Disordered" evidence="5">
    <location>
        <begin position="251"/>
        <end position="310"/>
    </location>
</feature>
<keyword evidence="4" id="KW-0804">Transcription</keyword>
<proteinExistence type="inferred from homology"/>
<feature type="region of interest" description="Disordered" evidence="5">
    <location>
        <begin position="1"/>
        <end position="55"/>
    </location>
</feature>
<keyword evidence="2" id="KW-0805">Transcription regulation</keyword>
<dbReference type="AlphaFoldDB" id="A0A2T4UPS6"/>
<dbReference type="Proteomes" id="UP000241085">
    <property type="component" value="Unassembled WGS sequence"/>
</dbReference>
<evidence type="ECO:0000256" key="2">
    <source>
        <dbReference type="ARBA" id="ARBA00023015"/>
    </source>
</evidence>
<dbReference type="InterPro" id="IPR005119">
    <property type="entry name" value="LysR_subst-bd"/>
</dbReference>
<comment type="similarity">
    <text evidence="1">Belongs to the LysR transcriptional regulatory family.</text>
</comment>
<dbReference type="PANTHER" id="PTHR30346">
    <property type="entry name" value="TRANSCRIPTIONAL DUAL REGULATOR HCAR-RELATED"/>
    <property type="match status" value="1"/>
</dbReference>
<protein>
    <submittedName>
        <fullName evidence="7">LysR family transcriptional regulator</fullName>
    </submittedName>
</protein>
<dbReference type="Gene3D" id="3.40.190.10">
    <property type="entry name" value="Periplasmic binding protein-like II"/>
    <property type="match status" value="2"/>
</dbReference>
<dbReference type="GO" id="GO:0003677">
    <property type="term" value="F:DNA binding"/>
    <property type="evidence" value="ECO:0007669"/>
    <property type="project" value="UniProtKB-KW"/>
</dbReference>
<evidence type="ECO:0000313" key="8">
    <source>
        <dbReference type="Proteomes" id="UP000241085"/>
    </source>
</evidence>
<feature type="compositionally biased region" description="Low complexity" evidence="5">
    <location>
        <begin position="40"/>
        <end position="55"/>
    </location>
</feature>
<feature type="compositionally biased region" description="Basic and acidic residues" evidence="5">
    <location>
        <begin position="263"/>
        <end position="285"/>
    </location>
</feature>
<evidence type="ECO:0000259" key="6">
    <source>
        <dbReference type="Pfam" id="PF03466"/>
    </source>
</evidence>
<dbReference type="GO" id="GO:0032993">
    <property type="term" value="C:protein-DNA complex"/>
    <property type="evidence" value="ECO:0007669"/>
    <property type="project" value="TreeGrafter"/>
</dbReference>
<reference evidence="7 8" key="1">
    <citation type="submission" date="2018-03" db="EMBL/GenBank/DDBJ databases">
        <title>Bacteriophage NCPPB3778 and a type I-E CRISPR drive the evolution of the US Biological Select Agent, Rathayibacter toxicus.</title>
        <authorList>
            <person name="Davis E.W.II."/>
            <person name="Tabima J.F."/>
            <person name="Weisberg A.J."/>
            <person name="Dantas Lopes L."/>
            <person name="Wiseman M.S."/>
            <person name="Wiseman M.S."/>
            <person name="Pupko T."/>
            <person name="Belcher M.S."/>
            <person name="Sechler A.J."/>
            <person name="Tancos M.A."/>
            <person name="Schroeder B.K."/>
            <person name="Murray T.D."/>
            <person name="Luster D.G."/>
            <person name="Schneider W.L."/>
            <person name="Rogers E."/>
            <person name="Andreote F.D."/>
            <person name="Grunwald N.J."/>
            <person name="Putnam M.L."/>
            <person name="Chang J.H."/>
        </authorList>
    </citation>
    <scope>NUCLEOTIDE SEQUENCE [LARGE SCALE GENOMIC DNA]</scope>
    <source>
        <strain evidence="7 8">DSM 15933</strain>
    </source>
</reference>
<dbReference type="GO" id="GO:0003700">
    <property type="term" value="F:DNA-binding transcription factor activity"/>
    <property type="evidence" value="ECO:0007669"/>
    <property type="project" value="TreeGrafter"/>
</dbReference>
<feature type="compositionally biased region" description="Acidic residues" evidence="5">
    <location>
        <begin position="23"/>
        <end position="39"/>
    </location>
</feature>
<accession>A0A2T4UPS6</accession>
<name>A0A2T4UPS6_9MICO</name>
<keyword evidence="3" id="KW-0238">DNA-binding</keyword>
<evidence type="ECO:0000256" key="5">
    <source>
        <dbReference type="SAM" id="MobiDB-lite"/>
    </source>
</evidence>
<evidence type="ECO:0000256" key="1">
    <source>
        <dbReference type="ARBA" id="ARBA00009437"/>
    </source>
</evidence>
<evidence type="ECO:0000256" key="4">
    <source>
        <dbReference type="ARBA" id="ARBA00023163"/>
    </source>
</evidence>
<dbReference type="EMBL" id="PZPL01000001">
    <property type="protein sequence ID" value="PTL71526.1"/>
    <property type="molecule type" value="Genomic_DNA"/>
</dbReference>
<sequence length="310" mass="32799">MSDEPDTPQQDADVVGTERLDEAAVEGDETDAAEADAAETDTAATDAADADEPAGPVFSVALAPGVTPTKWTRIWGDRRADLPLRVLALDEDETPRALLDGRAQVAFVRGDVDSSLLSAIHLYDEQPVVVLGREHAFADAESVDVADLADEHLLQEPSAVPEWAAVAVEIADGSRRPLPRMSGLDDAVEQVAAGVGVLIVPQAVARVHSRKDVRAVPVSGVAPTAVRLAWVTEEKTDDVEDFIGVVRGRSSNTTRGTAATPKVESRAKAAKAKAREAREKAEKAGGGKKKPARPGPAKAVVRRTRKPRGR</sequence>
<feature type="domain" description="LysR substrate-binding" evidence="6">
    <location>
        <begin position="78"/>
        <end position="248"/>
    </location>
</feature>
<evidence type="ECO:0000256" key="3">
    <source>
        <dbReference type="ARBA" id="ARBA00023125"/>
    </source>
</evidence>